<name>A0AAQ1G5I4_9GAMM</name>
<reference evidence="6 7" key="1">
    <citation type="submission" date="2016-10" db="EMBL/GenBank/DDBJ databases">
        <authorList>
            <person name="Varghese N."/>
            <person name="Submissions S."/>
        </authorList>
    </citation>
    <scope>NUCLEOTIDE SEQUENCE [LARGE SCALE GENOMIC DNA]</scope>
    <source>
        <strain evidence="6 7">CECT 8317</strain>
    </source>
</reference>
<feature type="transmembrane region" description="Helical" evidence="5">
    <location>
        <begin position="82"/>
        <end position="103"/>
    </location>
</feature>
<dbReference type="InterPro" id="IPR001129">
    <property type="entry name" value="Membr-assoc_MAPEG"/>
</dbReference>
<sequence>MSVPLWCLFFAALLLVFTKVPVAIAQGRSGKGYDNAHPRAQQAALTGWGARALASHQNMIEAFPLFAAGVLVVQVTGTAGSLANLLCLLFIACRIIYSALYLMNQATLRSLVWIVGFVCCLGLLLVPALA</sequence>
<accession>A0AAQ1G5I4</accession>
<dbReference type="SUPFAM" id="SSF161084">
    <property type="entry name" value="MAPEG domain-like"/>
    <property type="match status" value="1"/>
</dbReference>
<evidence type="ECO:0000313" key="7">
    <source>
        <dbReference type="Proteomes" id="UP000243518"/>
    </source>
</evidence>
<feature type="transmembrane region" description="Helical" evidence="5">
    <location>
        <begin position="110"/>
        <end position="129"/>
    </location>
</feature>
<dbReference type="InterPro" id="IPR023352">
    <property type="entry name" value="MAPEG-like_dom_sf"/>
</dbReference>
<evidence type="ECO:0000256" key="5">
    <source>
        <dbReference type="SAM" id="Phobius"/>
    </source>
</evidence>
<evidence type="ECO:0000256" key="3">
    <source>
        <dbReference type="ARBA" id="ARBA00022989"/>
    </source>
</evidence>
<dbReference type="Gene3D" id="1.20.120.550">
    <property type="entry name" value="Membrane associated eicosanoid/glutathione metabolism-like domain"/>
    <property type="match status" value="1"/>
</dbReference>
<evidence type="ECO:0000256" key="2">
    <source>
        <dbReference type="ARBA" id="ARBA00022692"/>
    </source>
</evidence>
<dbReference type="RefSeq" id="WP_088274123.1">
    <property type="nucleotide sequence ID" value="NZ_FNVE01000002.1"/>
</dbReference>
<gene>
    <name evidence="6" type="ORF">SAMN05216586_102209</name>
</gene>
<keyword evidence="3 5" id="KW-1133">Transmembrane helix</keyword>
<evidence type="ECO:0000313" key="6">
    <source>
        <dbReference type="EMBL" id="SEF88876.1"/>
    </source>
</evidence>
<dbReference type="AlphaFoldDB" id="A0AAQ1G5I4"/>
<keyword evidence="2 5" id="KW-0812">Transmembrane</keyword>
<proteinExistence type="predicted"/>
<dbReference type="EMBL" id="FNVE01000002">
    <property type="protein sequence ID" value="SEF88876.1"/>
    <property type="molecule type" value="Genomic_DNA"/>
</dbReference>
<organism evidence="6 7">
    <name type="scientific">Halopseudomonas aestusnigri</name>
    <dbReference type="NCBI Taxonomy" id="857252"/>
    <lineage>
        <taxon>Bacteria</taxon>
        <taxon>Pseudomonadati</taxon>
        <taxon>Pseudomonadota</taxon>
        <taxon>Gammaproteobacteria</taxon>
        <taxon>Pseudomonadales</taxon>
        <taxon>Pseudomonadaceae</taxon>
        <taxon>Halopseudomonas</taxon>
    </lineage>
</organism>
<dbReference type="Pfam" id="PF01124">
    <property type="entry name" value="MAPEG"/>
    <property type="match status" value="1"/>
</dbReference>
<comment type="subcellular location">
    <subcellularLocation>
        <location evidence="1">Membrane</location>
    </subcellularLocation>
</comment>
<evidence type="ECO:0000256" key="4">
    <source>
        <dbReference type="ARBA" id="ARBA00023136"/>
    </source>
</evidence>
<dbReference type="GO" id="GO:0016020">
    <property type="term" value="C:membrane"/>
    <property type="evidence" value="ECO:0007669"/>
    <property type="project" value="UniProtKB-SubCell"/>
</dbReference>
<evidence type="ECO:0000256" key="1">
    <source>
        <dbReference type="ARBA" id="ARBA00004370"/>
    </source>
</evidence>
<dbReference type="PANTHER" id="PTHR35371:SF1">
    <property type="entry name" value="BLR7753 PROTEIN"/>
    <property type="match status" value="1"/>
</dbReference>
<dbReference type="PANTHER" id="PTHR35371">
    <property type="entry name" value="INNER MEMBRANE PROTEIN"/>
    <property type="match status" value="1"/>
</dbReference>
<protein>
    <submittedName>
        <fullName evidence="6">Uncharacterized conserved protein, MAPEG superfamily</fullName>
    </submittedName>
</protein>
<keyword evidence="4 5" id="KW-0472">Membrane</keyword>
<keyword evidence="7" id="KW-1185">Reference proteome</keyword>
<dbReference type="Proteomes" id="UP000243518">
    <property type="component" value="Unassembled WGS sequence"/>
</dbReference>
<comment type="caution">
    <text evidence="6">The sequence shown here is derived from an EMBL/GenBank/DDBJ whole genome shotgun (WGS) entry which is preliminary data.</text>
</comment>